<keyword evidence="3" id="KW-0804">Transcription</keyword>
<evidence type="ECO:0000256" key="2">
    <source>
        <dbReference type="ARBA" id="ARBA00023125"/>
    </source>
</evidence>
<evidence type="ECO:0000256" key="1">
    <source>
        <dbReference type="ARBA" id="ARBA00023015"/>
    </source>
</evidence>
<proteinExistence type="predicted"/>
<dbReference type="PRINTS" id="PR00455">
    <property type="entry name" value="HTHTETR"/>
</dbReference>
<evidence type="ECO:0000256" key="3">
    <source>
        <dbReference type="ARBA" id="ARBA00023163"/>
    </source>
</evidence>
<dbReference type="PROSITE" id="PS50977">
    <property type="entry name" value="HTH_TETR_2"/>
    <property type="match status" value="1"/>
</dbReference>
<accession>A0ABU0YK62</accession>
<evidence type="ECO:0000313" key="6">
    <source>
        <dbReference type="EMBL" id="MDQ7247515.1"/>
    </source>
</evidence>
<keyword evidence="2 4" id="KW-0238">DNA-binding</keyword>
<dbReference type="Gene3D" id="1.10.10.60">
    <property type="entry name" value="Homeodomain-like"/>
    <property type="match status" value="1"/>
</dbReference>
<dbReference type="InterPro" id="IPR050109">
    <property type="entry name" value="HTH-type_TetR-like_transc_reg"/>
</dbReference>
<dbReference type="SUPFAM" id="SSF48498">
    <property type="entry name" value="Tetracyclin repressor-like, C-terminal domain"/>
    <property type="match status" value="1"/>
</dbReference>
<dbReference type="InterPro" id="IPR036271">
    <property type="entry name" value="Tet_transcr_reg_TetR-rel_C_sf"/>
</dbReference>
<dbReference type="Proteomes" id="UP001230156">
    <property type="component" value="Unassembled WGS sequence"/>
</dbReference>
<keyword evidence="7" id="KW-1185">Reference proteome</keyword>
<dbReference type="Pfam" id="PF00440">
    <property type="entry name" value="TetR_N"/>
    <property type="match status" value="1"/>
</dbReference>
<reference evidence="7" key="1">
    <citation type="submission" date="2023-08" db="EMBL/GenBank/DDBJ databases">
        <title>Rhodospirillaceae gen. nov., a novel taxon isolated from the Yangtze River Yuezi River estuary sludge.</title>
        <authorList>
            <person name="Ruan L."/>
        </authorList>
    </citation>
    <scope>NUCLEOTIDE SEQUENCE [LARGE SCALE GENOMIC DNA]</scope>
    <source>
        <strain evidence="7">R-7</strain>
    </source>
</reference>
<dbReference type="InterPro" id="IPR009057">
    <property type="entry name" value="Homeodomain-like_sf"/>
</dbReference>
<dbReference type="PANTHER" id="PTHR30055:SF234">
    <property type="entry name" value="HTH-TYPE TRANSCRIPTIONAL REGULATOR BETI"/>
    <property type="match status" value="1"/>
</dbReference>
<protein>
    <submittedName>
        <fullName evidence="6">TetR/AcrR family transcriptional regulator</fullName>
    </submittedName>
</protein>
<dbReference type="Pfam" id="PF16859">
    <property type="entry name" value="TetR_C_11"/>
    <property type="match status" value="1"/>
</dbReference>
<dbReference type="InterPro" id="IPR001647">
    <property type="entry name" value="HTH_TetR"/>
</dbReference>
<feature type="domain" description="HTH tetR-type" evidence="5">
    <location>
        <begin position="11"/>
        <end position="71"/>
    </location>
</feature>
<organism evidence="6 7">
    <name type="scientific">Dongia sedimenti</name>
    <dbReference type="NCBI Taxonomy" id="3064282"/>
    <lineage>
        <taxon>Bacteria</taxon>
        <taxon>Pseudomonadati</taxon>
        <taxon>Pseudomonadota</taxon>
        <taxon>Alphaproteobacteria</taxon>
        <taxon>Rhodospirillales</taxon>
        <taxon>Dongiaceae</taxon>
        <taxon>Dongia</taxon>
    </lineage>
</organism>
<evidence type="ECO:0000313" key="7">
    <source>
        <dbReference type="Proteomes" id="UP001230156"/>
    </source>
</evidence>
<name>A0ABU0YK62_9PROT</name>
<dbReference type="InterPro" id="IPR011075">
    <property type="entry name" value="TetR_C"/>
</dbReference>
<dbReference type="EMBL" id="JAUYVI010000002">
    <property type="protein sequence ID" value="MDQ7247515.1"/>
    <property type="molecule type" value="Genomic_DNA"/>
</dbReference>
<dbReference type="PANTHER" id="PTHR30055">
    <property type="entry name" value="HTH-TYPE TRANSCRIPTIONAL REGULATOR RUTR"/>
    <property type="match status" value="1"/>
</dbReference>
<sequence>MTVLPRRDWRQERRQKILAAAAELFGANPYDSVQMRDVAARAEVGKPTLYRYFPSKEELFLEVFKSGLDRLDSEVAAILKDREQPARSLERLLEALLNALGGQVAALRMLTDDQSPVMRRWRNEFRRRRRPFVEAARTILEQGIASGEFRPVDLETVPSMLIGIVRGGLVGTDRVPRERFAAAMIDLVVHALSARTQKAAHAA</sequence>
<comment type="caution">
    <text evidence="6">The sequence shown here is derived from an EMBL/GenBank/DDBJ whole genome shotgun (WGS) entry which is preliminary data.</text>
</comment>
<dbReference type="SUPFAM" id="SSF46689">
    <property type="entry name" value="Homeodomain-like"/>
    <property type="match status" value="1"/>
</dbReference>
<evidence type="ECO:0000256" key="4">
    <source>
        <dbReference type="PROSITE-ProRule" id="PRU00335"/>
    </source>
</evidence>
<keyword evidence="1" id="KW-0805">Transcription regulation</keyword>
<feature type="DNA-binding region" description="H-T-H motif" evidence="4">
    <location>
        <begin position="34"/>
        <end position="53"/>
    </location>
</feature>
<gene>
    <name evidence="6" type="ORF">Q8A70_07540</name>
</gene>
<dbReference type="RefSeq" id="WP_379954918.1">
    <property type="nucleotide sequence ID" value="NZ_JAUYVI010000002.1"/>
</dbReference>
<evidence type="ECO:0000259" key="5">
    <source>
        <dbReference type="PROSITE" id="PS50977"/>
    </source>
</evidence>
<dbReference type="Gene3D" id="1.10.357.10">
    <property type="entry name" value="Tetracycline Repressor, domain 2"/>
    <property type="match status" value="1"/>
</dbReference>